<reference evidence="2 3" key="1">
    <citation type="submission" date="2023-07" db="EMBL/GenBank/DDBJ databases">
        <title>Sorghum-associated microbial communities from plants grown in Nebraska, USA.</title>
        <authorList>
            <person name="Schachtman D."/>
        </authorList>
    </citation>
    <scope>NUCLEOTIDE SEQUENCE [LARGE SCALE GENOMIC DNA]</scope>
    <source>
        <strain evidence="2 3">DS994</strain>
    </source>
</reference>
<keyword evidence="2" id="KW-0378">Hydrolase</keyword>
<dbReference type="CDD" id="cd14852">
    <property type="entry name" value="LD-carboxypeptidase"/>
    <property type="match status" value="1"/>
</dbReference>
<dbReference type="PANTHER" id="PTHR34385">
    <property type="entry name" value="D-ALANYL-D-ALANINE CARBOXYPEPTIDASE"/>
    <property type="match status" value="1"/>
</dbReference>
<accession>A0ABT9UGP5</accession>
<keyword evidence="2" id="KW-0645">Protease</keyword>
<dbReference type="PANTHER" id="PTHR34385:SF1">
    <property type="entry name" value="PEPTIDOGLYCAN L-ALANYL-D-GLUTAMATE ENDOPEPTIDASE CWLK"/>
    <property type="match status" value="1"/>
</dbReference>
<dbReference type="EC" id="3.4.16.4" evidence="2"/>
<dbReference type="Proteomes" id="UP001226389">
    <property type="component" value="Unassembled WGS sequence"/>
</dbReference>
<keyword evidence="2" id="KW-0121">Carboxypeptidase</keyword>
<evidence type="ECO:0000313" key="2">
    <source>
        <dbReference type="EMBL" id="MDQ0117599.1"/>
    </source>
</evidence>
<dbReference type="InterPro" id="IPR058193">
    <property type="entry name" value="VanY/YodJ_core_dom"/>
</dbReference>
<organism evidence="2 3">
    <name type="scientific">Pseudarthrobacter defluvii</name>
    <dbReference type="NCBI Taxonomy" id="410837"/>
    <lineage>
        <taxon>Bacteria</taxon>
        <taxon>Bacillati</taxon>
        <taxon>Actinomycetota</taxon>
        <taxon>Actinomycetes</taxon>
        <taxon>Micrococcales</taxon>
        <taxon>Micrococcaceae</taxon>
        <taxon>Pseudarthrobacter</taxon>
    </lineage>
</organism>
<dbReference type="Gene3D" id="3.30.1380.10">
    <property type="match status" value="1"/>
</dbReference>
<dbReference type="GO" id="GO:0009002">
    <property type="term" value="F:serine-type D-Ala-D-Ala carboxypeptidase activity"/>
    <property type="evidence" value="ECO:0007669"/>
    <property type="project" value="UniProtKB-EC"/>
</dbReference>
<keyword evidence="3" id="KW-1185">Reference proteome</keyword>
<keyword evidence="2" id="KW-0436">Ligase</keyword>
<dbReference type="SUPFAM" id="SSF55166">
    <property type="entry name" value="Hedgehog/DD-peptidase"/>
    <property type="match status" value="1"/>
</dbReference>
<evidence type="ECO:0000259" key="1">
    <source>
        <dbReference type="Pfam" id="PF02557"/>
    </source>
</evidence>
<dbReference type="Pfam" id="PF02557">
    <property type="entry name" value="VanY"/>
    <property type="match status" value="1"/>
</dbReference>
<dbReference type="InterPro" id="IPR003709">
    <property type="entry name" value="VanY-like_core_dom"/>
</dbReference>
<gene>
    <name evidence="2" type="ORF">J2T22_000769</name>
</gene>
<dbReference type="InterPro" id="IPR009045">
    <property type="entry name" value="Zn_M74/Hedgehog-like"/>
</dbReference>
<dbReference type="EMBL" id="JAUSSY010000002">
    <property type="protein sequence ID" value="MDQ0117599.1"/>
    <property type="molecule type" value="Genomic_DNA"/>
</dbReference>
<dbReference type="InterPro" id="IPR052179">
    <property type="entry name" value="DD-CPase-like"/>
</dbReference>
<dbReference type="GO" id="GO:0016874">
    <property type="term" value="F:ligase activity"/>
    <property type="evidence" value="ECO:0007669"/>
    <property type="project" value="UniProtKB-KW"/>
</dbReference>
<name>A0ABT9UGP5_9MICC</name>
<evidence type="ECO:0000313" key="3">
    <source>
        <dbReference type="Proteomes" id="UP001226389"/>
    </source>
</evidence>
<feature type="domain" description="D-alanyl-D-alanine carboxypeptidase-like core" evidence="1">
    <location>
        <begin position="66"/>
        <end position="193"/>
    </location>
</feature>
<proteinExistence type="predicted"/>
<protein>
    <submittedName>
        <fullName evidence="2">D-alanyl-D-alanine carboxypeptidase</fullName>
        <ecNumber evidence="2">3.4.16.4</ecNumber>
    </submittedName>
</protein>
<sequence length="220" mass="23811">MTEEVCPGDGGCSQGFQGGTLTGRAATGVTVSYYQPGEYQRVINKRNPLSPIDYMPSDTVNVAGHPLRYQAALAFWRFVDAAAASGVATTVVSGFRSYASQASLFQNYVAIYGQEQADTISARPGYSEHQSGLAVDIGNPSAVCGLQECFASTAAGQFAAAHAHEFGFVIRYPAGMSYWTGYAYEPWHLRYVGRDVAMDMRNRGVSTLEQYYGYPPAPTY</sequence>
<comment type="caution">
    <text evidence="2">The sequence shown here is derived from an EMBL/GenBank/DDBJ whole genome shotgun (WGS) entry which is preliminary data.</text>
</comment>